<feature type="short sequence motif" description="Histidine triad motif" evidence="1">
    <location>
        <begin position="100"/>
        <end position="104"/>
    </location>
</feature>
<gene>
    <name evidence="3" type="ORF">DFP86_105205</name>
</gene>
<evidence type="ECO:0000256" key="1">
    <source>
        <dbReference type="PROSITE-ProRule" id="PRU00464"/>
    </source>
</evidence>
<evidence type="ECO:0000259" key="2">
    <source>
        <dbReference type="PROSITE" id="PS51084"/>
    </source>
</evidence>
<feature type="domain" description="HIT" evidence="2">
    <location>
        <begin position="14"/>
        <end position="115"/>
    </location>
</feature>
<dbReference type="GO" id="GO:0016787">
    <property type="term" value="F:hydrolase activity"/>
    <property type="evidence" value="ECO:0007669"/>
    <property type="project" value="UniProtKB-KW"/>
</dbReference>
<sequence length="145" mass="16823">MLGYINFFDGNNLMNCELCLSSGETLLFRDEKLRVILVDDADYPGFCRVIWHDHVKEMSDLNEADRRHLFDWIMHTERAVRAVLNPDKINLASLGNMVPHLHWHVIPRFSDDPHFPAPIWAQARREGRRRTHSALAEKLKAALPA</sequence>
<dbReference type="Proteomes" id="UP000295611">
    <property type="component" value="Unassembled WGS sequence"/>
</dbReference>
<evidence type="ECO:0000313" key="3">
    <source>
        <dbReference type="EMBL" id="TDR80339.1"/>
    </source>
</evidence>
<dbReference type="EMBL" id="SNZP01000005">
    <property type="protein sequence ID" value="TDR80339.1"/>
    <property type="molecule type" value="Genomic_DNA"/>
</dbReference>
<dbReference type="PIRSF" id="PIRSF000714">
    <property type="entry name" value="HIT"/>
    <property type="match status" value="1"/>
</dbReference>
<organism evidence="3 4">
    <name type="scientific">Paludibacterium purpuratum</name>
    <dbReference type="NCBI Taxonomy" id="1144873"/>
    <lineage>
        <taxon>Bacteria</taxon>
        <taxon>Pseudomonadati</taxon>
        <taxon>Pseudomonadota</taxon>
        <taxon>Betaproteobacteria</taxon>
        <taxon>Neisseriales</taxon>
        <taxon>Chromobacteriaceae</taxon>
        <taxon>Paludibacterium</taxon>
    </lineage>
</organism>
<keyword evidence="4" id="KW-1185">Reference proteome</keyword>
<dbReference type="SUPFAM" id="SSF54197">
    <property type="entry name" value="HIT-like"/>
    <property type="match status" value="1"/>
</dbReference>
<dbReference type="PROSITE" id="PS51084">
    <property type="entry name" value="HIT_2"/>
    <property type="match status" value="1"/>
</dbReference>
<protein>
    <submittedName>
        <fullName evidence="3">Diadenosine tetraphosphate (Ap4A) HIT family hydrolase</fullName>
    </submittedName>
</protein>
<comment type="caution">
    <text evidence="3">The sequence shown here is derived from an EMBL/GenBank/DDBJ whole genome shotgun (WGS) entry which is preliminary data.</text>
</comment>
<dbReference type="InterPro" id="IPR011146">
    <property type="entry name" value="HIT-like"/>
</dbReference>
<evidence type="ECO:0000313" key="4">
    <source>
        <dbReference type="Proteomes" id="UP000295611"/>
    </source>
</evidence>
<dbReference type="InterPro" id="IPR026026">
    <property type="entry name" value="HIT_Hint"/>
</dbReference>
<keyword evidence="3" id="KW-0378">Hydrolase</keyword>
<accession>A0A4V3DVB9</accession>
<dbReference type="AlphaFoldDB" id="A0A4V3DVB9"/>
<reference evidence="3 4" key="1">
    <citation type="submission" date="2019-03" db="EMBL/GenBank/DDBJ databases">
        <title>Genomic Encyclopedia of Type Strains, Phase III (KMG-III): the genomes of soil and plant-associated and newly described type strains.</title>
        <authorList>
            <person name="Whitman W."/>
        </authorList>
    </citation>
    <scope>NUCLEOTIDE SEQUENCE [LARGE SCALE GENOMIC DNA]</scope>
    <source>
        <strain evidence="3 4">CECT 8976</strain>
    </source>
</reference>
<name>A0A4V3DVB9_9NEIS</name>
<dbReference type="InterPro" id="IPR036265">
    <property type="entry name" value="HIT-like_sf"/>
</dbReference>
<dbReference type="Gene3D" id="3.30.428.10">
    <property type="entry name" value="HIT-like"/>
    <property type="match status" value="1"/>
</dbReference>
<dbReference type="Pfam" id="PF01230">
    <property type="entry name" value="HIT"/>
    <property type="match status" value="1"/>
</dbReference>
<proteinExistence type="predicted"/>